<feature type="compositionally biased region" description="Polar residues" evidence="1">
    <location>
        <begin position="1"/>
        <end position="10"/>
    </location>
</feature>
<evidence type="ECO:0000313" key="3">
    <source>
        <dbReference type="Proteomes" id="UP000781710"/>
    </source>
</evidence>
<reference evidence="2 3" key="1">
    <citation type="submission" date="2017-10" db="EMBL/GenBank/DDBJ databases">
        <title>Whole genome sequencing of members of genus Pseudoxanthomonas.</title>
        <authorList>
            <person name="Kumar S."/>
            <person name="Bansal K."/>
            <person name="Kaur A."/>
            <person name="Patil P."/>
            <person name="Sharma S."/>
            <person name="Patil P.B."/>
        </authorList>
    </citation>
    <scope>NUCLEOTIDE SEQUENCE [LARGE SCALE GENOMIC DNA]</scope>
    <source>
        <strain evidence="2 3">DSM 17109</strain>
    </source>
</reference>
<keyword evidence="3" id="KW-1185">Reference proteome</keyword>
<evidence type="ECO:0000256" key="1">
    <source>
        <dbReference type="SAM" id="MobiDB-lite"/>
    </source>
</evidence>
<feature type="compositionally biased region" description="Basic and acidic residues" evidence="1">
    <location>
        <begin position="11"/>
        <end position="60"/>
    </location>
</feature>
<comment type="caution">
    <text evidence="2">The sequence shown here is derived from an EMBL/GenBank/DDBJ whole genome shotgun (WGS) entry which is preliminary data.</text>
</comment>
<name>A0ABQ6ZKW6_9GAMM</name>
<dbReference type="Proteomes" id="UP000781710">
    <property type="component" value="Unassembled WGS sequence"/>
</dbReference>
<organism evidence="2 3">
    <name type="scientific">Pseudoxanthomonas japonensis</name>
    <dbReference type="NCBI Taxonomy" id="69284"/>
    <lineage>
        <taxon>Bacteria</taxon>
        <taxon>Pseudomonadati</taxon>
        <taxon>Pseudomonadota</taxon>
        <taxon>Gammaproteobacteria</taxon>
        <taxon>Lysobacterales</taxon>
        <taxon>Lysobacteraceae</taxon>
        <taxon>Pseudoxanthomonas</taxon>
    </lineage>
</organism>
<feature type="region of interest" description="Disordered" evidence="1">
    <location>
        <begin position="1"/>
        <end position="60"/>
    </location>
</feature>
<dbReference type="RefSeq" id="WP_162336204.1">
    <property type="nucleotide sequence ID" value="NZ_JBHSRQ010000004.1"/>
</dbReference>
<proteinExistence type="predicted"/>
<accession>A0ABQ6ZKW6</accession>
<evidence type="ECO:0000313" key="2">
    <source>
        <dbReference type="EMBL" id="KAF1726895.1"/>
    </source>
</evidence>
<dbReference type="EMBL" id="PDWW01000002">
    <property type="protein sequence ID" value="KAF1726895.1"/>
    <property type="molecule type" value="Genomic_DNA"/>
</dbReference>
<gene>
    <name evidence="2" type="ORF">CSC78_01975</name>
</gene>
<sequence length="60" mass="6974">MSRPMTQKPNPHSDGEKANTPDKHRNDKARWKDHDQPDDPRTGRPDPDQDYPDARDSVPR</sequence>
<protein>
    <submittedName>
        <fullName evidence="2">Uncharacterized protein</fullName>
    </submittedName>
</protein>